<dbReference type="Proteomes" id="UP000199181">
    <property type="component" value="Unassembled WGS sequence"/>
</dbReference>
<dbReference type="Gene3D" id="2.60.40.10">
    <property type="entry name" value="Immunoglobulins"/>
    <property type="match status" value="1"/>
</dbReference>
<dbReference type="SUPFAM" id="SSF50965">
    <property type="entry name" value="Galactose oxidase, central domain"/>
    <property type="match status" value="1"/>
</dbReference>
<dbReference type="PANTHER" id="PTHR46344:SF27">
    <property type="entry name" value="KELCH REPEAT SUPERFAMILY PROTEIN"/>
    <property type="match status" value="1"/>
</dbReference>
<dbReference type="InterPro" id="IPR013783">
    <property type="entry name" value="Ig-like_fold"/>
</dbReference>
<dbReference type="PANTHER" id="PTHR46344">
    <property type="entry name" value="OS02G0202900 PROTEIN"/>
    <property type="match status" value="1"/>
</dbReference>
<organism evidence="4 5">
    <name type="scientific">Stigmatella erecta</name>
    <dbReference type="NCBI Taxonomy" id="83460"/>
    <lineage>
        <taxon>Bacteria</taxon>
        <taxon>Pseudomonadati</taxon>
        <taxon>Myxococcota</taxon>
        <taxon>Myxococcia</taxon>
        <taxon>Myxococcales</taxon>
        <taxon>Cystobacterineae</taxon>
        <taxon>Archangiaceae</taxon>
        <taxon>Stigmatella</taxon>
    </lineage>
</organism>
<name>A0A1I0C7Y8_9BACT</name>
<reference evidence="5" key="1">
    <citation type="submission" date="2016-10" db="EMBL/GenBank/DDBJ databases">
        <authorList>
            <person name="Varghese N."/>
            <person name="Submissions S."/>
        </authorList>
    </citation>
    <scope>NUCLEOTIDE SEQUENCE [LARGE SCALE GENOMIC DNA]</scope>
    <source>
        <strain evidence="5">DSM 16858</strain>
    </source>
</reference>
<proteinExistence type="predicted"/>
<dbReference type="RefSeq" id="WP_093515997.1">
    <property type="nucleotide sequence ID" value="NZ_FOIJ01000002.1"/>
</dbReference>
<dbReference type="SMART" id="SM00612">
    <property type="entry name" value="Kelch"/>
    <property type="match status" value="6"/>
</dbReference>
<evidence type="ECO:0000256" key="1">
    <source>
        <dbReference type="ARBA" id="ARBA00022441"/>
    </source>
</evidence>
<sequence>MSPVRLLGLPLLLLVWLTGCHSAQPSGTSATGSVRLAASTRQALSANAISRVAVTSSAADMPSITVELAQIDGVWGGVIGNIPAGPERLFLAQAFDAGGALLYEGQAGHVTVVAGEVTLVTLTLQDVSAPEPYENEAPLIDSVVAAPLVVAPGGSVTLASAAHDPNPGDTLAYAWTASAGSFAAPSDASTTWSAPADNGPVMLTLTVSDARGAASSVSLVVNVTAGEGGAVLDVRFNSRPAVGGFTSSESQLEVGESTLLTVSAADLDGDALSYQWSASCEGSLQDLGAGLARFTPSALPAAACNNCQLSVSVFDGRGGQTSATLALCVTEPTVHALPPRVIRSYQSSLTARANQQLVFEVVASDPQGSAVSFQWGATSGVFGASADSATSSRVVWTAPACINGSTQGSLSVTLTNAANLTAVQTFSVTGLPDCTSSSHWVSVGAMLEPRIRHQAALLPSGKVLVVGGNGPGGNKASAEVYDPETRTWTATTAMRQTRTYFSAVSLPSGQVLVSGGEQGWDSYATAELYDPAAGTWSMAAPMNVSRKGHTLTVLPSGKVLAAGGTTATAELYDPETGTWTRTGSMSMSRYGHTAVRLLSGKVLVIGGWNATAELYDPETGSWTATGSLSVSRNPGHTATLLPSGKVLVAGGNVDGGTVAELYDPENGSWTAAGSALNAHDGATATLLPTNKVLIVGGNIDNSAAAALYDVASGTWAPVASMGPAQYGHTATLLPHGKVLFTSRATVLYQP</sequence>
<gene>
    <name evidence="4" type="ORF">SAMN05443639_1026</name>
</gene>
<dbReference type="AlphaFoldDB" id="A0A1I0C7Y8"/>
<dbReference type="Pfam" id="PF01344">
    <property type="entry name" value="Kelch_1"/>
    <property type="match status" value="3"/>
</dbReference>
<dbReference type="InterPro" id="IPR037293">
    <property type="entry name" value="Gal_Oxidase_central_sf"/>
</dbReference>
<accession>A0A1I0C7Y8</accession>
<feature type="signal peptide" evidence="3">
    <location>
        <begin position="1"/>
        <end position="23"/>
    </location>
</feature>
<dbReference type="InterPro" id="IPR006652">
    <property type="entry name" value="Kelch_1"/>
</dbReference>
<feature type="chain" id="PRO_5011721145" evidence="3">
    <location>
        <begin position="24"/>
        <end position="750"/>
    </location>
</feature>
<keyword evidence="3" id="KW-0732">Signal</keyword>
<protein>
    <submittedName>
        <fullName evidence="4">Kelch motif-containing protein</fullName>
    </submittedName>
</protein>
<dbReference type="Gene3D" id="2.130.10.80">
    <property type="entry name" value="Galactose oxidase/kelch, beta-propeller"/>
    <property type="match status" value="4"/>
</dbReference>
<keyword evidence="5" id="KW-1185">Reference proteome</keyword>
<keyword evidence="1" id="KW-0880">Kelch repeat</keyword>
<dbReference type="InterPro" id="IPR011043">
    <property type="entry name" value="Gal_Oxase/kelch_b-propeller"/>
</dbReference>
<dbReference type="SUPFAM" id="SSF50969">
    <property type="entry name" value="YVTN repeat-like/Quinoprotein amine dehydrogenase"/>
    <property type="match status" value="1"/>
</dbReference>
<dbReference type="EMBL" id="FOIJ01000002">
    <property type="protein sequence ID" value="SET15474.1"/>
    <property type="molecule type" value="Genomic_DNA"/>
</dbReference>
<evidence type="ECO:0000256" key="2">
    <source>
        <dbReference type="ARBA" id="ARBA00022737"/>
    </source>
</evidence>
<evidence type="ECO:0000313" key="4">
    <source>
        <dbReference type="EMBL" id="SET15474.1"/>
    </source>
</evidence>
<evidence type="ECO:0000313" key="5">
    <source>
        <dbReference type="Proteomes" id="UP000199181"/>
    </source>
</evidence>
<dbReference type="PROSITE" id="PS51257">
    <property type="entry name" value="PROKAR_LIPOPROTEIN"/>
    <property type="match status" value="1"/>
</dbReference>
<dbReference type="InterPro" id="IPR011044">
    <property type="entry name" value="Quino_amine_DH_bsu"/>
</dbReference>
<evidence type="ECO:0000256" key="3">
    <source>
        <dbReference type="SAM" id="SignalP"/>
    </source>
</evidence>
<keyword evidence="2" id="KW-0677">Repeat</keyword>